<accession>A0A085VIK4</accession>
<evidence type="ECO:0000256" key="5">
    <source>
        <dbReference type="ARBA" id="ARBA00023163"/>
    </source>
</evidence>
<dbReference type="AlphaFoldDB" id="A0A085VIK4"/>
<dbReference type="GO" id="GO:0005737">
    <property type="term" value="C:cytoplasm"/>
    <property type="evidence" value="ECO:0007669"/>
    <property type="project" value="UniProtKB-SubCell"/>
</dbReference>
<dbReference type="GO" id="GO:0009893">
    <property type="term" value="P:positive regulation of metabolic process"/>
    <property type="evidence" value="ECO:0007669"/>
    <property type="project" value="UniProtKB-ARBA"/>
</dbReference>
<keyword evidence="9" id="KW-1185">Reference proteome</keyword>
<evidence type="ECO:0000256" key="2">
    <source>
        <dbReference type="ARBA" id="ARBA00023015"/>
    </source>
</evidence>
<keyword evidence="5" id="KW-0804">Transcription</keyword>
<evidence type="ECO:0000256" key="4">
    <source>
        <dbReference type="ARBA" id="ARBA00023159"/>
    </source>
</evidence>
<dbReference type="RefSeq" id="WP_032628722.1">
    <property type="nucleotide sequence ID" value="NZ_JPQU01000035.1"/>
</dbReference>
<dbReference type="InterPro" id="IPR018062">
    <property type="entry name" value="HTH_AraC-typ_CS"/>
</dbReference>
<dbReference type="GO" id="GO:0043565">
    <property type="term" value="F:sequence-specific DNA binding"/>
    <property type="evidence" value="ECO:0007669"/>
    <property type="project" value="InterPro"/>
</dbReference>
<evidence type="ECO:0000313" key="9">
    <source>
        <dbReference type="Proteomes" id="UP000028631"/>
    </source>
</evidence>
<dbReference type="PROSITE" id="PS01124">
    <property type="entry name" value="HTH_ARAC_FAMILY_2"/>
    <property type="match status" value="1"/>
</dbReference>
<feature type="domain" description="HTH araC/xylS-type" evidence="7">
    <location>
        <begin position="235"/>
        <end position="334"/>
    </location>
</feature>
<organism evidence="8 9">
    <name type="scientific">Pseudomonas syringae</name>
    <dbReference type="NCBI Taxonomy" id="317"/>
    <lineage>
        <taxon>Bacteria</taxon>
        <taxon>Pseudomonadati</taxon>
        <taxon>Pseudomonadota</taxon>
        <taxon>Gammaproteobacteria</taxon>
        <taxon>Pseudomonadales</taxon>
        <taxon>Pseudomonadaceae</taxon>
        <taxon>Pseudomonas</taxon>
    </lineage>
</organism>
<reference evidence="8 9" key="1">
    <citation type="submission" date="2014-07" db="EMBL/GenBank/DDBJ databases">
        <title>Draft Genome Sequences of Environmental Pseudomonas syringae strains.</title>
        <authorList>
            <person name="Baltrus D.A."/>
            <person name="Berge O."/>
            <person name="Morris C."/>
        </authorList>
    </citation>
    <scope>NUCLEOTIDE SEQUENCE [LARGE SCALE GENOMIC DNA]</scope>
    <source>
        <strain evidence="8 9">GAW0119</strain>
    </source>
</reference>
<dbReference type="SMART" id="SM00342">
    <property type="entry name" value="HTH_ARAC"/>
    <property type="match status" value="1"/>
</dbReference>
<dbReference type="PANTHER" id="PTHR46796">
    <property type="entry name" value="HTH-TYPE TRANSCRIPTIONAL ACTIVATOR RHAS-RELATED"/>
    <property type="match status" value="1"/>
</dbReference>
<dbReference type="OrthoDB" id="6003540at2"/>
<dbReference type="InterPro" id="IPR035418">
    <property type="entry name" value="AraC-bd_2"/>
</dbReference>
<evidence type="ECO:0000256" key="3">
    <source>
        <dbReference type="ARBA" id="ARBA00023125"/>
    </source>
</evidence>
<dbReference type="Gene3D" id="1.10.10.60">
    <property type="entry name" value="Homeodomain-like"/>
    <property type="match status" value="1"/>
</dbReference>
<evidence type="ECO:0000256" key="1">
    <source>
        <dbReference type="ARBA" id="ARBA00004496"/>
    </source>
</evidence>
<keyword evidence="3" id="KW-0238">DNA-binding</keyword>
<sequence length="336" mass="37525">MPVTVAPSGSGLDLSGLCRTPVFTSHSCQESQRLLARELVEHDLSWRSGPVDTALFRAEAGGCQLFVLRYGAEVEICPRPFTDFVLMQMPLRGAASIECDGLALELGVGQVAVLAPDRQARLVWHNGCEQLMIKVPRWLLGQIQRRLVEEGGLSPGFALPSIFRLDQGQACIWLRLVADLLEQLSSDARPVHPHWSRHLQESLPLFLLTHAPQRDAGPRVLPASVAQRQGRRQVDKIEAFMRSRLSDNLTLAELASAGGTSIRTLNTLCQRWYGQTPMERLRNLRLESARECLLRRRDLSVTQVALEHGFSHLGRFASYYRERFGELPKQTGCSTA</sequence>
<dbReference type="InterPro" id="IPR009057">
    <property type="entry name" value="Homeodomain-like_sf"/>
</dbReference>
<dbReference type="PROSITE" id="PS00041">
    <property type="entry name" value="HTH_ARAC_FAMILY_1"/>
    <property type="match status" value="1"/>
</dbReference>
<evidence type="ECO:0000256" key="6">
    <source>
        <dbReference type="ARBA" id="ARBA00037345"/>
    </source>
</evidence>
<proteinExistence type="predicted"/>
<evidence type="ECO:0000313" key="8">
    <source>
        <dbReference type="EMBL" id="KFE55267.1"/>
    </source>
</evidence>
<comment type="function">
    <text evidence="6">Regulatory protein of the TOL plasmid xyl operons. XylS activates the xylXYZLTEGFJQKIH operon required for the degradation of toluene, m-xylene and p-xylene.</text>
</comment>
<comment type="subcellular location">
    <subcellularLocation>
        <location evidence="1">Cytoplasm</location>
    </subcellularLocation>
</comment>
<evidence type="ECO:0000259" key="7">
    <source>
        <dbReference type="PROSITE" id="PS01124"/>
    </source>
</evidence>
<keyword evidence="2" id="KW-0805">Transcription regulation</keyword>
<dbReference type="Pfam" id="PF12833">
    <property type="entry name" value="HTH_18"/>
    <property type="match status" value="1"/>
</dbReference>
<dbReference type="PATRIC" id="fig|317.175.peg.2717"/>
<dbReference type="Pfam" id="PF14525">
    <property type="entry name" value="AraC_binding_2"/>
    <property type="match status" value="1"/>
</dbReference>
<dbReference type="SUPFAM" id="SSF46689">
    <property type="entry name" value="Homeodomain-like"/>
    <property type="match status" value="1"/>
</dbReference>
<dbReference type="InterPro" id="IPR050204">
    <property type="entry name" value="AraC_XylS_family_regulators"/>
</dbReference>
<dbReference type="Proteomes" id="UP000028631">
    <property type="component" value="Unassembled WGS sequence"/>
</dbReference>
<keyword evidence="4" id="KW-0010">Activator</keyword>
<dbReference type="GO" id="GO:0003700">
    <property type="term" value="F:DNA-binding transcription factor activity"/>
    <property type="evidence" value="ECO:0007669"/>
    <property type="project" value="InterPro"/>
</dbReference>
<protein>
    <submittedName>
        <fullName evidence="8">Membrane protein</fullName>
    </submittedName>
</protein>
<dbReference type="PANTHER" id="PTHR46796:SF6">
    <property type="entry name" value="ARAC SUBFAMILY"/>
    <property type="match status" value="1"/>
</dbReference>
<dbReference type="EMBL" id="JPQU01000035">
    <property type="protein sequence ID" value="KFE55267.1"/>
    <property type="molecule type" value="Genomic_DNA"/>
</dbReference>
<dbReference type="InterPro" id="IPR018060">
    <property type="entry name" value="HTH_AraC"/>
</dbReference>
<comment type="caution">
    <text evidence="8">The sequence shown here is derived from an EMBL/GenBank/DDBJ whole genome shotgun (WGS) entry which is preliminary data.</text>
</comment>
<name>A0A085VIK4_PSESX</name>
<gene>
    <name evidence="8" type="ORF">IV01_13055</name>
</gene>